<evidence type="ECO:0000259" key="1">
    <source>
        <dbReference type="Pfam" id="PF07514"/>
    </source>
</evidence>
<dbReference type="RefSeq" id="WP_103975210.1">
    <property type="nucleotide sequence ID" value="NZ_PGFZ01000009.1"/>
</dbReference>
<evidence type="ECO:0000313" key="2">
    <source>
        <dbReference type="EMBL" id="POZ50665.1"/>
    </source>
</evidence>
<dbReference type="Pfam" id="PF07514">
    <property type="entry name" value="TraI_2"/>
    <property type="match status" value="1"/>
</dbReference>
<dbReference type="AlphaFoldDB" id="A0A2S5CIN4"/>
<sequence>MSKRLFGWLGFLSKHRPEPGSQNLNQEDARYPAFSKGIAVEPIEKIMDRQRELIQQIVQSRGLAGLHNRRKAEEQIISPIKHFAEWVHLLPASDNSYFKGEGGLFRFGLESALFSIRHAERSILTRVTPEERREAERIWTHAAFLAGLVSESVLTLSKMNVYSENGDTWHPGVEPLYQWLMRNRVKNYHIRWLATVDSAMATAIAAKTIQQEQAALLAKGEKSVLPTLMSAIQNPYDGSNQIVAIVRTIRLKLIDKDLAEDPTNYGKPLSGMHLEPWLIDAMRHMIVNRHWLANTETGRIWYGLDGLYLVWPLAAADIKEELRKAKCPFVPKTTEIIAEMMCEAGIIDQNEAVGGYIFTIGIPQASNKLKPISAIRIRRKEILLLDESFAHIGIQLLFNGNVADVQDISIGNNNWNSEVERVADANADLVDFSAGSENHEYDADYASQYEDGDQVKSNLDDDKDHTLVGKSVQSLDTFGGILTFPIVEENVMADSGDNMALLNEKDKAWIDNLFGDVNDDLNTGDSSAEKGSDYIHKELKDITPHNQEALLKLQYPMVIQKLRTLKKEFIEVTTDGNTKINVQGLTKIKMDIQDCLEVLVASKELVLIDGEKLMIETKGNKDIRYFLVKGNIQHGL</sequence>
<comment type="caution">
    <text evidence="2">The sequence shown here is derived from an EMBL/GenBank/DDBJ whole genome shotgun (WGS) entry which is preliminary data.</text>
</comment>
<protein>
    <recommendedName>
        <fullName evidence="1">Uncharacterized domain-containing protein</fullName>
    </recommendedName>
</protein>
<organism evidence="2 3">
    <name type="scientific">Methylovulum psychrotolerans</name>
    <dbReference type="NCBI Taxonomy" id="1704499"/>
    <lineage>
        <taxon>Bacteria</taxon>
        <taxon>Pseudomonadati</taxon>
        <taxon>Pseudomonadota</taxon>
        <taxon>Gammaproteobacteria</taxon>
        <taxon>Methylococcales</taxon>
        <taxon>Methylococcaceae</taxon>
        <taxon>Methylovulum</taxon>
    </lineage>
</organism>
<name>A0A2S5CIN4_9GAMM</name>
<proteinExistence type="predicted"/>
<dbReference type="Proteomes" id="UP000237423">
    <property type="component" value="Unassembled WGS sequence"/>
</dbReference>
<gene>
    <name evidence="2" type="ORF">AADEFJLK_03562</name>
</gene>
<dbReference type="NCBIfam" id="NF041494">
    <property type="entry name" value="MobH"/>
    <property type="match status" value="1"/>
</dbReference>
<dbReference type="EMBL" id="PGFZ01000009">
    <property type="protein sequence ID" value="POZ50665.1"/>
    <property type="molecule type" value="Genomic_DNA"/>
</dbReference>
<reference evidence="2 3" key="1">
    <citation type="submission" date="2017-11" db="EMBL/GenBank/DDBJ databases">
        <title>Draft Genome Sequence of Methylobacter psychrotolerans Sph1T, an Obligate Methanotroph from Low-Temperature Environments.</title>
        <authorList>
            <person name="Oshkin I.Y."/>
            <person name="Miroshnikov K."/>
            <person name="Belova S.E."/>
            <person name="Korzhenkov A."/>
            <person name="Toshchakov S.V."/>
            <person name="Dedysh S.N."/>
        </authorList>
    </citation>
    <scope>NUCLEOTIDE SEQUENCE [LARGE SCALE GENOMIC DNA]</scope>
    <source>
        <strain evidence="2 3">Sph1</strain>
    </source>
</reference>
<evidence type="ECO:0000313" key="3">
    <source>
        <dbReference type="Proteomes" id="UP000237423"/>
    </source>
</evidence>
<accession>A0A2S5CIN4</accession>
<dbReference type="InterPro" id="IPR011119">
    <property type="entry name" value="Unchr_helicase_relaxase_TraI"/>
</dbReference>
<dbReference type="Gene3D" id="1.10.3210.40">
    <property type="match status" value="1"/>
</dbReference>
<feature type="domain" description="Uncharacterised" evidence="1">
    <location>
        <begin position="48"/>
        <end position="350"/>
    </location>
</feature>